<dbReference type="AlphaFoldDB" id="A0A4R8L9G4"/>
<evidence type="ECO:0000256" key="3">
    <source>
        <dbReference type="ARBA" id="ARBA00023136"/>
    </source>
</evidence>
<proteinExistence type="predicted"/>
<feature type="transmembrane region" description="Helical" evidence="4">
    <location>
        <begin position="20"/>
        <end position="39"/>
    </location>
</feature>
<dbReference type="PANTHER" id="PTHR42910:SF1">
    <property type="entry name" value="MAJOR FACILITATOR SUPERFAMILY (MFS) PROFILE DOMAIN-CONTAINING PROTEIN"/>
    <property type="match status" value="1"/>
</dbReference>
<feature type="transmembrane region" description="Helical" evidence="4">
    <location>
        <begin position="228"/>
        <end position="248"/>
    </location>
</feature>
<dbReference type="Pfam" id="PF07690">
    <property type="entry name" value="MFS_1"/>
    <property type="match status" value="1"/>
</dbReference>
<feature type="transmembrane region" description="Helical" evidence="4">
    <location>
        <begin position="144"/>
        <end position="163"/>
    </location>
</feature>
<dbReference type="PROSITE" id="PS51257">
    <property type="entry name" value="PROKAR_LIPOPROTEIN"/>
    <property type="match status" value="1"/>
</dbReference>
<feature type="transmembrane region" description="Helical" evidence="4">
    <location>
        <begin position="51"/>
        <end position="75"/>
    </location>
</feature>
<dbReference type="CDD" id="cd17324">
    <property type="entry name" value="MFS_NepI_like"/>
    <property type="match status" value="1"/>
</dbReference>
<keyword evidence="2 4" id="KW-1133">Transmembrane helix</keyword>
<feature type="transmembrane region" description="Helical" evidence="4">
    <location>
        <begin position="87"/>
        <end position="104"/>
    </location>
</feature>
<reference evidence="6 7" key="1">
    <citation type="submission" date="2019-03" db="EMBL/GenBank/DDBJ databases">
        <title>Genomic Encyclopedia of Type Strains, Phase III (KMG-III): the genomes of soil and plant-associated and newly described type strains.</title>
        <authorList>
            <person name="Whitman W."/>
        </authorList>
    </citation>
    <scope>NUCLEOTIDE SEQUENCE [LARGE SCALE GENOMIC DNA]</scope>
    <source>
        <strain evidence="6 7">LMG 29544</strain>
    </source>
</reference>
<dbReference type="SUPFAM" id="SSF103473">
    <property type="entry name" value="MFS general substrate transporter"/>
    <property type="match status" value="1"/>
</dbReference>
<dbReference type="EMBL" id="SORE01000030">
    <property type="protein sequence ID" value="TDY38798.1"/>
    <property type="molecule type" value="Genomic_DNA"/>
</dbReference>
<evidence type="ECO:0000313" key="6">
    <source>
        <dbReference type="EMBL" id="TDY38798.1"/>
    </source>
</evidence>
<dbReference type="Proteomes" id="UP000295509">
    <property type="component" value="Unassembled WGS sequence"/>
</dbReference>
<name>A0A4R8L9G4_9BURK</name>
<keyword evidence="7" id="KW-1185">Reference proteome</keyword>
<gene>
    <name evidence="6" type="ORF">BX592_13024</name>
</gene>
<sequence length="412" mass="42740">MKETIEAARPAGLNDRVSPWLVLLLAFSCGLMAANVYYAQPLAGLIGASLAVAKGATGLIVTMTQIGTGVGMLLIVPLGDLVESRRLVLTLLCVATLGLLGAAWSQHSALFLVAACLIGVGSVAIHVLVPYAAHLAPERIRGRVVGNVTSGVLLGIMLARPASSLVTQISSSWHTVFYLSAALMIALMVLLALTLPAREPLSKPGYVELLASMRQLLLTQPVVRRRSAYTGCLGAAFSLFWTTTPLLLAGPAFRLSQGGIALFALVGVSGAIAATVSGSAADRGWTRPATAVAMLAVFAALLLAHAAQPGAPLSLTLLVVAGIVLDFGVSSNMSLGQRAIFSLGAPFRSRVNGIYMTTFFAGSAIGSALGGWSYAQGGWPLTSLVGLAFPLIALIYFATDREHFVKRESTAS</sequence>
<feature type="transmembrane region" description="Helical" evidence="4">
    <location>
        <begin position="288"/>
        <end position="307"/>
    </location>
</feature>
<feature type="transmembrane region" description="Helical" evidence="4">
    <location>
        <begin position="313"/>
        <end position="333"/>
    </location>
</feature>
<keyword evidence="3 4" id="KW-0472">Membrane</keyword>
<evidence type="ECO:0000313" key="7">
    <source>
        <dbReference type="Proteomes" id="UP000295509"/>
    </source>
</evidence>
<evidence type="ECO:0000256" key="2">
    <source>
        <dbReference type="ARBA" id="ARBA00022989"/>
    </source>
</evidence>
<evidence type="ECO:0000259" key="5">
    <source>
        <dbReference type="PROSITE" id="PS50850"/>
    </source>
</evidence>
<feature type="transmembrane region" description="Helical" evidence="4">
    <location>
        <begin position="110"/>
        <end position="132"/>
    </location>
</feature>
<feature type="transmembrane region" description="Helical" evidence="4">
    <location>
        <begin position="381"/>
        <end position="399"/>
    </location>
</feature>
<dbReference type="InterPro" id="IPR036259">
    <property type="entry name" value="MFS_trans_sf"/>
</dbReference>
<feature type="transmembrane region" description="Helical" evidence="4">
    <location>
        <begin position="175"/>
        <end position="195"/>
    </location>
</feature>
<protein>
    <submittedName>
        <fullName evidence="6">Putative MFS family arabinose efflux permease</fullName>
    </submittedName>
</protein>
<feature type="transmembrane region" description="Helical" evidence="4">
    <location>
        <begin position="354"/>
        <end position="375"/>
    </location>
</feature>
<dbReference type="OrthoDB" id="9815356at2"/>
<evidence type="ECO:0000256" key="1">
    <source>
        <dbReference type="ARBA" id="ARBA00022692"/>
    </source>
</evidence>
<dbReference type="InterPro" id="IPR011701">
    <property type="entry name" value="MFS"/>
</dbReference>
<dbReference type="PROSITE" id="PS50850">
    <property type="entry name" value="MFS"/>
    <property type="match status" value="1"/>
</dbReference>
<comment type="caution">
    <text evidence="6">The sequence shown here is derived from an EMBL/GenBank/DDBJ whole genome shotgun (WGS) entry which is preliminary data.</text>
</comment>
<evidence type="ECO:0000256" key="4">
    <source>
        <dbReference type="SAM" id="Phobius"/>
    </source>
</evidence>
<dbReference type="GO" id="GO:0022857">
    <property type="term" value="F:transmembrane transporter activity"/>
    <property type="evidence" value="ECO:0007669"/>
    <property type="project" value="InterPro"/>
</dbReference>
<dbReference type="Gene3D" id="1.20.1250.20">
    <property type="entry name" value="MFS general substrate transporter like domains"/>
    <property type="match status" value="1"/>
</dbReference>
<dbReference type="PANTHER" id="PTHR42910">
    <property type="entry name" value="TRANSPORTER SCO4007-RELATED"/>
    <property type="match status" value="1"/>
</dbReference>
<accession>A0A4R8L9G4</accession>
<keyword evidence="1 4" id="KW-0812">Transmembrane</keyword>
<feature type="transmembrane region" description="Helical" evidence="4">
    <location>
        <begin position="260"/>
        <end position="281"/>
    </location>
</feature>
<dbReference type="InterPro" id="IPR020846">
    <property type="entry name" value="MFS_dom"/>
</dbReference>
<organism evidence="6 7">
    <name type="scientific">Paraburkholderia rhizosphaerae</name>
    <dbReference type="NCBI Taxonomy" id="480658"/>
    <lineage>
        <taxon>Bacteria</taxon>
        <taxon>Pseudomonadati</taxon>
        <taxon>Pseudomonadota</taxon>
        <taxon>Betaproteobacteria</taxon>
        <taxon>Burkholderiales</taxon>
        <taxon>Burkholderiaceae</taxon>
        <taxon>Paraburkholderia</taxon>
    </lineage>
</organism>
<dbReference type="RefSeq" id="WP_134196697.1">
    <property type="nucleotide sequence ID" value="NZ_JBHLUW010000007.1"/>
</dbReference>
<feature type="domain" description="Major facilitator superfamily (MFS) profile" evidence="5">
    <location>
        <begin position="21"/>
        <end position="403"/>
    </location>
</feature>